<comment type="caution">
    <text evidence="2">The sequence shown here is derived from an EMBL/GenBank/DDBJ whole genome shotgun (WGS) entry which is preliminary data.</text>
</comment>
<dbReference type="EMBL" id="VNIM01000163">
    <property type="protein sequence ID" value="TVV69871.1"/>
    <property type="molecule type" value="Genomic_DNA"/>
</dbReference>
<protein>
    <submittedName>
        <fullName evidence="2">Uncharacterized protein</fullName>
    </submittedName>
</protein>
<evidence type="ECO:0000313" key="2">
    <source>
        <dbReference type="EMBL" id="TVV69871.1"/>
    </source>
</evidence>
<dbReference type="RefSeq" id="WP_145155850.1">
    <property type="nucleotide sequence ID" value="NZ_VNIM01000163.1"/>
</dbReference>
<feature type="transmembrane region" description="Helical" evidence="1">
    <location>
        <begin position="37"/>
        <end position="57"/>
    </location>
</feature>
<gene>
    <name evidence="2" type="ORF">FOY91_20585</name>
</gene>
<evidence type="ECO:0000313" key="3">
    <source>
        <dbReference type="Proteomes" id="UP000318681"/>
    </source>
</evidence>
<sequence>MRAGDDSLLAELRGHLDAGETLRWHGRPGTRRTGIETVALLALLGAIGLATLVLNSTGPRTPGLGLTELAVLGIAMAFVWFSWNRLQRWRDLYRTIYGITGWRLLIIRSGWNAKLRSENVPPRLVEQRRSFRGRATLRVTTGLYWAEPRGRRSGGWVLEHVDLIDIADPARPLALLRK</sequence>
<keyword evidence="1" id="KW-0472">Membrane</keyword>
<dbReference type="Proteomes" id="UP000318681">
    <property type="component" value="Unassembled WGS sequence"/>
</dbReference>
<keyword evidence="3" id="KW-1185">Reference proteome</keyword>
<keyword evidence="1" id="KW-0812">Transmembrane</keyword>
<reference evidence="2 3" key="1">
    <citation type="submission" date="2019-07" db="EMBL/GenBank/DDBJ databases">
        <title>Sphingomonas solaris sp. nov., isolated from a solar panel from Boston, Massachusetts.</title>
        <authorList>
            <person name="Tanner K."/>
            <person name="Pascual J."/>
            <person name="Mancuso C."/>
            <person name="Pereto J."/>
            <person name="Khalil A."/>
            <person name="Vilanova C."/>
        </authorList>
    </citation>
    <scope>NUCLEOTIDE SEQUENCE [LARGE SCALE GENOMIC DNA]</scope>
    <source>
        <strain evidence="2 3">R4DWN</strain>
    </source>
</reference>
<organism evidence="2 3">
    <name type="scientific">Alterirhizorhabdus solaris</name>
    <dbReference type="NCBI Taxonomy" id="2529389"/>
    <lineage>
        <taxon>Bacteria</taxon>
        <taxon>Pseudomonadati</taxon>
        <taxon>Pseudomonadota</taxon>
        <taxon>Alphaproteobacteria</taxon>
        <taxon>Sphingomonadales</taxon>
        <taxon>Rhizorhabdaceae</taxon>
        <taxon>Alterirhizorhabdus</taxon>
    </lineage>
</organism>
<feature type="transmembrane region" description="Helical" evidence="1">
    <location>
        <begin position="63"/>
        <end position="83"/>
    </location>
</feature>
<dbReference type="AlphaFoldDB" id="A0A558QRU6"/>
<evidence type="ECO:0000256" key="1">
    <source>
        <dbReference type="SAM" id="Phobius"/>
    </source>
</evidence>
<proteinExistence type="predicted"/>
<name>A0A558QRU6_9SPHN</name>
<accession>A0A558QRU6</accession>
<keyword evidence="1" id="KW-1133">Transmembrane helix</keyword>